<proteinExistence type="inferred from homology"/>
<gene>
    <name evidence="5" type="ORF">SAMN05444159_1382</name>
</gene>
<evidence type="ECO:0000256" key="2">
    <source>
        <dbReference type="ARBA" id="ARBA00022729"/>
    </source>
</evidence>
<organism evidence="5 6">
    <name type="scientific">Bradyrhizobium lablabi</name>
    <dbReference type="NCBI Taxonomy" id="722472"/>
    <lineage>
        <taxon>Bacteria</taxon>
        <taxon>Pseudomonadati</taxon>
        <taxon>Pseudomonadota</taxon>
        <taxon>Alphaproteobacteria</taxon>
        <taxon>Hyphomicrobiales</taxon>
        <taxon>Nitrobacteraceae</taxon>
        <taxon>Bradyrhizobium</taxon>
    </lineage>
</organism>
<dbReference type="InterPro" id="IPR036709">
    <property type="entry name" value="Autotransporte_beta_dom_sf"/>
</dbReference>
<protein>
    <submittedName>
        <fullName evidence="5">Uncharacterized conserved protein, contains a C-terminal beta-barrel porin domain</fullName>
    </submittedName>
</protein>
<dbReference type="EMBL" id="LT670844">
    <property type="protein sequence ID" value="SHJ74686.1"/>
    <property type="molecule type" value="Genomic_DNA"/>
</dbReference>
<feature type="compositionally biased region" description="Basic and acidic residues" evidence="3">
    <location>
        <begin position="13"/>
        <end position="22"/>
    </location>
</feature>
<dbReference type="Gene3D" id="2.40.128.130">
    <property type="entry name" value="Autotransporter beta-domain"/>
    <property type="match status" value="1"/>
</dbReference>
<keyword evidence="2" id="KW-0732">Signal</keyword>
<evidence type="ECO:0000313" key="5">
    <source>
        <dbReference type="EMBL" id="SHJ74686.1"/>
    </source>
</evidence>
<accession>A0A1M6LU66</accession>
<dbReference type="PROSITE" id="PS51208">
    <property type="entry name" value="AUTOTRANSPORTER"/>
    <property type="match status" value="1"/>
</dbReference>
<feature type="region of interest" description="Disordered" evidence="3">
    <location>
        <begin position="1"/>
        <end position="33"/>
    </location>
</feature>
<dbReference type="SMART" id="SM00869">
    <property type="entry name" value="Autotransporter"/>
    <property type="match status" value="1"/>
</dbReference>
<dbReference type="Proteomes" id="UP000189935">
    <property type="component" value="Chromosome I"/>
</dbReference>
<evidence type="ECO:0000256" key="3">
    <source>
        <dbReference type="SAM" id="MobiDB-lite"/>
    </source>
</evidence>
<dbReference type="InterPro" id="IPR005546">
    <property type="entry name" value="Autotransporte_beta"/>
</dbReference>
<evidence type="ECO:0000313" key="6">
    <source>
        <dbReference type="Proteomes" id="UP000189935"/>
    </source>
</evidence>
<dbReference type="SUPFAM" id="SSF103515">
    <property type="entry name" value="Autotransporter"/>
    <property type="match status" value="1"/>
</dbReference>
<dbReference type="Pfam" id="PF11999">
    <property type="entry name" value="Ice_binding"/>
    <property type="match status" value="1"/>
</dbReference>
<name>A0A1M6LU66_9BRAD</name>
<evidence type="ECO:0000259" key="4">
    <source>
        <dbReference type="PROSITE" id="PS51208"/>
    </source>
</evidence>
<dbReference type="Pfam" id="PF03797">
    <property type="entry name" value="Autotransporter"/>
    <property type="match status" value="1"/>
</dbReference>
<comment type="similarity">
    <text evidence="1">Belongs to the ice-binding protein family.</text>
</comment>
<dbReference type="OrthoDB" id="7195851at2"/>
<sequence>MKMLRPLRLSHSRCTESDRAEADPGGNGHMSRFSFAPASVRTSSEKRAGVRGAVAVLGLMGATLTSPSHAQQAPSLLTAGSFGVLAGSTVTNTGSTVINGNVGVSPGSAVTGFPPGIVNGVISVADAVAAQAQIDNISAYNVLAGKPITTNLTGQDLGGKTLIAGVYGFNTSAQLTGTLTLNGQGNPNSVFIINTGSTLTTASGSSISLINGAQGGNVFFRVGSSATLGTSTSFVGDILALTSITLNTSAKIICGDALAQNGAVTLDSNTITTCTTTTASASSVLPSSATGNQRAVANSIDTFVRNGGTLPPAFASLLSFLPPSQLQSAFTQLSGEVGTGPAQAGTQAMNSFLSLVTNPYAENRPFAPTRPVSPMMPVKAISVTPALNPDPRPWGVWAAGYGGQTNANGDALGVGSHDRSVSDAGFATGLDYRVTPYTVAGFALSGGATRYGLSEGLGSGRSDMFQAAIYSTTRVDAAYVSAAIAYGFHQFNTDRFVTVAGADHLAADFSANDIGGRLEGGYRFAIPNVGWPGQSGFTPYAAVQVQAFRTPSYSETALSGSSVFALSYDARTITTTRTELGTWLDWSIPIDYSTRLTLLGRAAWAHDNWSAPNITAGFQALPGSIFVVTGAAPATDLALVSAGVEIGFRNGFSVGARFDGEFAENSTKYSGMGRLRYTW</sequence>
<feature type="domain" description="Autotransporter" evidence="4">
    <location>
        <begin position="389"/>
        <end position="679"/>
    </location>
</feature>
<evidence type="ECO:0000256" key="1">
    <source>
        <dbReference type="ARBA" id="ARBA00005445"/>
    </source>
</evidence>
<dbReference type="InterPro" id="IPR021884">
    <property type="entry name" value="Ice-bd_prot"/>
</dbReference>
<dbReference type="AlphaFoldDB" id="A0A1M6LU66"/>
<reference evidence="5 6" key="1">
    <citation type="submission" date="2016-11" db="EMBL/GenBank/DDBJ databases">
        <authorList>
            <person name="Jaros S."/>
            <person name="Januszkiewicz K."/>
            <person name="Wedrychowicz H."/>
        </authorList>
    </citation>
    <scope>NUCLEOTIDE SEQUENCE [LARGE SCALE GENOMIC DNA]</scope>
    <source>
        <strain evidence="5 6">GAS499</strain>
    </source>
</reference>